<reference evidence="1 2" key="1">
    <citation type="journal article" date="2023" name="Int. J. Syst. Evol. Microbiol.">
        <title>Methylocystis iwaonis sp. nov., a type II methane-oxidizing bacterium from surface soil of a rice paddy field in Japan, and emended description of the genus Methylocystis (ex Whittenbury et al. 1970) Bowman et al. 1993.</title>
        <authorList>
            <person name="Kaise H."/>
            <person name="Sawadogo J.B."/>
            <person name="Alam M.S."/>
            <person name="Ueno C."/>
            <person name="Dianou D."/>
            <person name="Shinjo R."/>
            <person name="Asakawa S."/>
        </authorList>
    </citation>
    <scope>NUCLEOTIDE SEQUENCE [LARGE SCALE GENOMIC DNA]</scope>
    <source>
        <strain evidence="1 2">SS37A-Re</strain>
    </source>
</reference>
<name>A0ABM8EEJ3_9HYPH</name>
<evidence type="ECO:0000313" key="2">
    <source>
        <dbReference type="Proteomes" id="UP001317629"/>
    </source>
</evidence>
<dbReference type="Proteomes" id="UP001317629">
    <property type="component" value="Plasmid pSS37A-Re-2"/>
</dbReference>
<keyword evidence="1" id="KW-0614">Plasmid</keyword>
<keyword evidence="2" id="KW-1185">Reference proteome</keyword>
<geneLocation type="plasmid" evidence="1 2">
    <name>pSS37A-Re-2</name>
</geneLocation>
<protein>
    <submittedName>
        <fullName evidence="1">Uncharacterized protein</fullName>
    </submittedName>
</protein>
<sequence length="66" mass="7673">MPTNPAWRYYEGDDVLQQLIRDGVPITVENYISAVWRSELPESLTPESAEFLADLSKYEKSMREHV</sequence>
<proteinExistence type="predicted"/>
<dbReference type="EMBL" id="AP027144">
    <property type="protein sequence ID" value="BDV36460.1"/>
    <property type="molecule type" value="Genomic_DNA"/>
</dbReference>
<dbReference type="RefSeq" id="WP_281932572.1">
    <property type="nucleotide sequence ID" value="NZ_AP027144.1"/>
</dbReference>
<accession>A0ABM8EEJ3</accession>
<organism evidence="1 2">
    <name type="scientific">Methylocystis iwaonis</name>
    <dbReference type="NCBI Taxonomy" id="2885079"/>
    <lineage>
        <taxon>Bacteria</taxon>
        <taxon>Pseudomonadati</taxon>
        <taxon>Pseudomonadota</taxon>
        <taxon>Alphaproteobacteria</taxon>
        <taxon>Hyphomicrobiales</taxon>
        <taxon>Methylocystaceae</taxon>
        <taxon>Methylocystis</taxon>
    </lineage>
</organism>
<gene>
    <name evidence="1" type="ORF">SS37A_39900</name>
</gene>
<evidence type="ECO:0000313" key="1">
    <source>
        <dbReference type="EMBL" id="BDV36460.1"/>
    </source>
</evidence>